<proteinExistence type="predicted"/>
<gene>
    <name evidence="1" type="ORF">NCTC12965_05580</name>
</gene>
<protein>
    <submittedName>
        <fullName evidence="1">Uncharacterized protein</fullName>
    </submittedName>
</protein>
<sequence>MMPELGSFLLCLALAISLLLSIYPQWGSGAPGYAHDGGSPPVNLMACLSPSPWHLPAWCMRLLPMTLPSPM</sequence>
<accession>A0A4U9VLB7</accession>
<dbReference type="AlphaFoldDB" id="A0A4U9VLB7"/>
<evidence type="ECO:0000313" key="1">
    <source>
        <dbReference type="EMBL" id="VTR47966.1"/>
    </source>
</evidence>
<organism evidence="1">
    <name type="scientific">Serratia fonticola</name>
    <dbReference type="NCBI Taxonomy" id="47917"/>
    <lineage>
        <taxon>Bacteria</taxon>
        <taxon>Pseudomonadati</taxon>
        <taxon>Pseudomonadota</taxon>
        <taxon>Gammaproteobacteria</taxon>
        <taxon>Enterobacterales</taxon>
        <taxon>Yersiniaceae</taxon>
        <taxon>Serratia</taxon>
    </lineage>
</organism>
<reference evidence="1" key="1">
    <citation type="submission" date="2019-05" db="EMBL/GenBank/DDBJ databases">
        <authorList>
            <consortium name="Pathogen Informatics"/>
        </authorList>
    </citation>
    <scope>NUCLEOTIDE SEQUENCE [LARGE SCALE GENOMIC DNA]</scope>
    <source>
        <strain evidence="1">NCTC12965</strain>
    </source>
</reference>
<name>A0A4U9VLB7_SERFO</name>
<dbReference type="EMBL" id="CABEEZ010000118">
    <property type="protein sequence ID" value="VTR47966.1"/>
    <property type="molecule type" value="Genomic_DNA"/>
</dbReference>